<dbReference type="HAMAP" id="MF_00245">
    <property type="entry name" value="UPF0122"/>
    <property type="match status" value="1"/>
</dbReference>
<dbReference type="InterPro" id="IPR036388">
    <property type="entry name" value="WH-like_DNA-bd_sf"/>
</dbReference>
<evidence type="ECO:0000313" key="4">
    <source>
        <dbReference type="EMBL" id="AGB40597.1"/>
    </source>
</evidence>
<organism evidence="4 5">
    <name type="scientific">Halobacteroides halobius (strain ATCC 35273 / DSM 5150 / MD-1)</name>
    <dbReference type="NCBI Taxonomy" id="748449"/>
    <lineage>
        <taxon>Bacteria</taxon>
        <taxon>Bacillati</taxon>
        <taxon>Bacillota</taxon>
        <taxon>Clostridia</taxon>
        <taxon>Halanaerobiales</taxon>
        <taxon>Halobacteroidaceae</taxon>
        <taxon>Halobacteroides</taxon>
    </lineage>
</organism>
<dbReference type="AlphaFoldDB" id="L0K5N1"/>
<evidence type="ECO:0000313" key="5">
    <source>
        <dbReference type="Proteomes" id="UP000010880"/>
    </source>
</evidence>
<dbReference type="InterPro" id="IPR013324">
    <property type="entry name" value="RNA_pol_sigma_r3/r4-like"/>
</dbReference>
<dbReference type="SUPFAM" id="SSF88659">
    <property type="entry name" value="Sigma3 and sigma4 domains of RNA polymerase sigma factors"/>
    <property type="match status" value="1"/>
</dbReference>
<sequence length="122" mass="14317">MLDLDRVVTVGRLFSLYGPLLTDKQQKLVKLYYYQDLSLGEIAQQQDITRQAVYDNLKRAEEALKKYDKKLQLTTYYDALENETDKLASVIDQIRPKLDAKEIKKLEDILVRLETYQEGELE</sequence>
<name>L0K5N1_HALHC</name>
<dbReference type="EMBL" id="CP003359">
    <property type="protein sequence ID" value="AGB40597.1"/>
    <property type="molecule type" value="Genomic_DNA"/>
</dbReference>
<dbReference type="eggNOG" id="COG2739">
    <property type="taxonomic scope" value="Bacteria"/>
</dbReference>
<proteinExistence type="inferred from homology"/>
<protein>
    <recommendedName>
        <fullName evidence="3">UPF0122 protein Halha_0624</fullName>
    </recommendedName>
</protein>
<accession>L0K5N1</accession>
<evidence type="ECO:0000256" key="2">
    <source>
        <dbReference type="ARBA" id="ARBA00024764"/>
    </source>
</evidence>
<dbReference type="InterPro" id="IPR007394">
    <property type="entry name" value="UPF0122"/>
</dbReference>
<keyword evidence="5" id="KW-1185">Reference proteome</keyword>
<gene>
    <name evidence="4" type="ordered locus">Halha_0624</name>
</gene>
<evidence type="ECO:0000256" key="3">
    <source>
        <dbReference type="HAMAP-Rule" id="MF_00245"/>
    </source>
</evidence>
<dbReference type="KEGG" id="hhl:Halha_0624"/>
<dbReference type="InterPro" id="IPR054831">
    <property type="entry name" value="UPF0122_fam_protein"/>
</dbReference>
<dbReference type="HOGENOM" id="CLU_129218_0_2_9"/>
<comment type="function">
    <text evidence="2 3">Might take part in the signal recognition particle (SRP) pathway. This is inferred from the conservation of its genetic proximity to ftsY/ffh. May be a regulatory protein.</text>
</comment>
<dbReference type="Gene3D" id="1.10.10.10">
    <property type="entry name" value="Winged helix-like DNA-binding domain superfamily/Winged helix DNA-binding domain"/>
    <property type="match status" value="1"/>
</dbReference>
<dbReference type="OrthoDB" id="6392at2"/>
<dbReference type="RefSeq" id="WP_015326323.1">
    <property type="nucleotide sequence ID" value="NC_019978.1"/>
</dbReference>
<dbReference type="Pfam" id="PF04297">
    <property type="entry name" value="UPF0122"/>
    <property type="match status" value="1"/>
</dbReference>
<comment type="similarity">
    <text evidence="1 3">Belongs to the UPF0122 family.</text>
</comment>
<dbReference type="PANTHER" id="PTHR40083">
    <property type="entry name" value="UPF0122 PROTEIN CBO2450/CLC_2298"/>
    <property type="match status" value="1"/>
</dbReference>
<dbReference type="PATRIC" id="fig|748449.3.peg.584"/>
<dbReference type="STRING" id="748449.Halha_0624"/>
<dbReference type="PANTHER" id="PTHR40083:SF1">
    <property type="entry name" value="UPF0122 PROTEIN YLXM"/>
    <property type="match status" value="1"/>
</dbReference>
<reference evidence="5" key="1">
    <citation type="submission" date="2012-02" db="EMBL/GenBank/DDBJ databases">
        <title>The complete genome of Halobacteroides halobius DSM 5150.</title>
        <authorList>
            <person name="Lucas S."/>
            <person name="Copeland A."/>
            <person name="Lapidus A."/>
            <person name="Glavina del Rio T."/>
            <person name="Dalin E."/>
            <person name="Tice H."/>
            <person name="Bruce D."/>
            <person name="Goodwin L."/>
            <person name="Pitluck S."/>
            <person name="Peters L."/>
            <person name="Mikhailova N."/>
            <person name="Gu W."/>
            <person name="Kyrpides N."/>
            <person name="Mavromatis K."/>
            <person name="Ivanova N."/>
            <person name="Brettin T."/>
            <person name="Detter J.C."/>
            <person name="Han C."/>
            <person name="Larimer F."/>
            <person name="Land M."/>
            <person name="Hauser L."/>
            <person name="Markowitz V."/>
            <person name="Cheng J.-F."/>
            <person name="Hugenholtz P."/>
            <person name="Woyke T."/>
            <person name="Wu D."/>
            <person name="Tindall B."/>
            <person name="Pomrenke H."/>
            <person name="Brambilla E."/>
            <person name="Klenk H.-P."/>
            <person name="Eisen J.A."/>
        </authorList>
    </citation>
    <scope>NUCLEOTIDE SEQUENCE [LARGE SCALE GENOMIC DNA]</scope>
    <source>
        <strain evidence="5">ATCC 35273 / DSM 5150 / MD-1</strain>
    </source>
</reference>
<dbReference type="NCBIfam" id="NF045758">
    <property type="entry name" value="YlxM"/>
    <property type="match status" value="1"/>
</dbReference>
<dbReference type="Proteomes" id="UP000010880">
    <property type="component" value="Chromosome"/>
</dbReference>
<evidence type="ECO:0000256" key="1">
    <source>
        <dbReference type="ARBA" id="ARBA00008720"/>
    </source>
</evidence>